<dbReference type="Pfam" id="PF11785">
    <property type="entry name" value="Aft1_OSA"/>
    <property type="match status" value="1"/>
</dbReference>
<evidence type="ECO:0000256" key="3">
    <source>
        <dbReference type="ARBA" id="ARBA00023125"/>
    </source>
</evidence>
<organism evidence="9 10">
    <name type="scientific">Viridothelium virens</name>
    <name type="common">Speckled blister lichen</name>
    <name type="synonym">Trypethelium virens</name>
    <dbReference type="NCBI Taxonomy" id="1048519"/>
    <lineage>
        <taxon>Eukaryota</taxon>
        <taxon>Fungi</taxon>
        <taxon>Dikarya</taxon>
        <taxon>Ascomycota</taxon>
        <taxon>Pezizomycotina</taxon>
        <taxon>Dothideomycetes</taxon>
        <taxon>Dothideomycetes incertae sedis</taxon>
        <taxon>Trypetheliales</taxon>
        <taxon>Trypetheliaceae</taxon>
        <taxon>Viridothelium</taxon>
    </lineage>
</organism>
<keyword evidence="10" id="KW-1185">Reference proteome</keyword>
<evidence type="ECO:0000256" key="4">
    <source>
        <dbReference type="ARBA" id="ARBA00023163"/>
    </source>
</evidence>
<name>A0A6A6H448_VIRVR</name>
<proteinExistence type="predicted"/>
<feature type="compositionally biased region" description="Polar residues" evidence="7">
    <location>
        <begin position="71"/>
        <end position="82"/>
    </location>
</feature>
<feature type="compositionally biased region" description="Basic and acidic residues" evidence="7">
    <location>
        <begin position="573"/>
        <end position="585"/>
    </location>
</feature>
<dbReference type="PROSITE" id="PS50217">
    <property type="entry name" value="BZIP"/>
    <property type="match status" value="1"/>
</dbReference>
<comment type="subcellular location">
    <subcellularLocation>
        <location evidence="1">Nucleus</location>
    </subcellularLocation>
</comment>
<dbReference type="Pfam" id="PF00170">
    <property type="entry name" value="bZIP_1"/>
    <property type="match status" value="1"/>
</dbReference>
<feature type="region of interest" description="Disordered" evidence="7">
    <location>
        <begin position="183"/>
        <end position="235"/>
    </location>
</feature>
<keyword evidence="2" id="KW-0805">Transcription regulation</keyword>
<feature type="compositionally biased region" description="Polar residues" evidence="7">
    <location>
        <begin position="216"/>
        <end position="234"/>
    </location>
</feature>
<dbReference type="GO" id="GO:0003700">
    <property type="term" value="F:DNA-binding transcription factor activity"/>
    <property type="evidence" value="ECO:0007669"/>
    <property type="project" value="InterPro"/>
</dbReference>
<dbReference type="AlphaFoldDB" id="A0A6A6H448"/>
<dbReference type="CDD" id="cd14687">
    <property type="entry name" value="bZIP_ATF2"/>
    <property type="match status" value="1"/>
</dbReference>
<evidence type="ECO:0000259" key="8">
    <source>
        <dbReference type="PROSITE" id="PS50217"/>
    </source>
</evidence>
<feature type="compositionally biased region" description="Polar residues" evidence="7">
    <location>
        <begin position="321"/>
        <end position="362"/>
    </location>
</feature>
<dbReference type="PANTHER" id="PTHR19304">
    <property type="entry name" value="CYCLIC-AMP RESPONSE ELEMENT BINDING PROTEIN"/>
    <property type="match status" value="1"/>
</dbReference>
<dbReference type="FunFam" id="1.20.5.170:FF:000053">
    <property type="entry name" value="BZIP transcription factor AtfA"/>
    <property type="match status" value="1"/>
</dbReference>
<dbReference type="InterPro" id="IPR021756">
    <property type="entry name" value="TF_Aft1_HRR"/>
</dbReference>
<dbReference type="Gene3D" id="1.20.5.170">
    <property type="match status" value="1"/>
</dbReference>
<dbReference type="PRINTS" id="PR00043">
    <property type="entry name" value="LEUZIPPRJUN"/>
</dbReference>
<feature type="compositionally biased region" description="Basic and acidic residues" evidence="7">
    <location>
        <begin position="440"/>
        <end position="453"/>
    </location>
</feature>
<keyword evidence="4" id="KW-0804">Transcription</keyword>
<dbReference type="InterPro" id="IPR002112">
    <property type="entry name" value="Leuzip_Jun"/>
</dbReference>
<dbReference type="GO" id="GO:0003677">
    <property type="term" value="F:DNA binding"/>
    <property type="evidence" value="ECO:0007669"/>
    <property type="project" value="UniProtKB-KW"/>
</dbReference>
<dbReference type="Pfam" id="PF11786">
    <property type="entry name" value="Aft1_HRA"/>
    <property type="match status" value="1"/>
</dbReference>
<accession>A0A6A6H448</accession>
<dbReference type="InterPro" id="IPR021755">
    <property type="entry name" value="TF_Aft1_HRA"/>
</dbReference>
<reference evidence="9" key="1">
    <citation type="journal article" date="2020" name="Stud. Mycol.">
        <title>101 Dothideomycetes genomes: a test case for predicting lifestyles and emergence of pathogens.</title>
        <authorList>
            <person name="Haridas S."/>
            <person name="Albert R."/>
            <person name="Binder M."/>
            <person name="Bloem J."/>
            <person name="Labutti K."/>
            <person name="Salamov A."/>
            <person name="Andreopoulos B."/>
            <person name="Baker S."/>
            <person name="Barry K."/>
            <person name="Bills G."/>
            <person name="Bluhm B."/>
            <person name="Cannon C."/>
            <person name="Castanera R."/>
            <person name="Culley D."/>
            <person name="Daum C."/>
            <person name="Ezra D."/>
            <person name="Gonzalez J."/>
            <person name="Henrissat B."/>
            <person name="Kuo A."/>
            <person name="Liang C."/>
            <person name="Lipzen A."/>
            <person name="Lutzoni F."/>
            <person name="Magnuson J."/>
            <person name="Mondo S."/>
            <person name="Nolan M."/>
            <person name="Ohm R."/>
            <person name="Pangilinan J."/>
            <person name="Park H.-J."/>
            <person name="Ramirez L."/>
            <person name="Alfaro M."/>
            <person name="Sun H."/>
            <person name="Tritt A."/>
            <person name="Yoshinaga Y."/>
            <person name="Zwiers L.-H."/>
            <person name="Turgeon B."/>
            <person name="Goodwin S."/>
            <person name="Spatafora J."/>
            <person name="Crous P."/>
            <person name="Grigoriev I."/>
        </authorList>
    </citation>
    <scope>NUCLEOTIDE SEQUENCE</scope>
    <source>
        <strain evidence="9">Tuck. ex Michener</strain>
    </source>
</reference>
<dbReference type="InterPro" id="IPR046347">
    <property type="entry name" value="bZIP_sf"/>
</dbReference>
<feature type="compositionally biased region" description="Basic and acidic residues" evidence="7">
    <location>
        <begin position="21"/>
        <end position="41"/>
    </location>
</feature>
<dbReference type="InterPro" id="IPR004827">
    <property type="entry name" value="bZIP"/>
</dbReference>
<evidence type="ECO:0000313" key="10">
    <source>
        <dbReference type="Proteomes" id="UP000800092"/>
    </source>
</evidence>
<feature type="compositionally biased region" description="Polar residues" evidence="7">
    <location>
        <begin position="121"/>
        <end position="133"/>
    </location>
</feature>
<dbReference type="InterPro" id="IPR020956">
    <property type="entry name" value="TF_Aft1_OSM"/>
</dbReference>
<feature type="compositionally biased region" description="Low complexity" evidence="7">
    <location>
        <begin position="309"/>
        <end position="320"/>
    </location>
</feature>
<dbReference type="SUPFAM" id="SSF57959">
    <property type="entry name" value="Leucine zipper domain"/>
    <property type="match status" value="1"/>
</dbReference>
<dbReference type="Proteomes" id="UP000800092">
    <property type="component" value="Unassembled WGS sequence"/>
</dbReference>
<evidence type="ECO:0000313" key="9">
    <source>
        <dbReference type="EMBL" id="KAF2232293.1"/>
    </source>
</evidence>
<keyword evidence="5" id="KW-0539">Nucleus</keyword>
<feature type="domain" description="BZIP" evidence="8">
    <location>
        <begin position="451"/>
        <end position="514"/>
    </location>
</feature>
<feature type="region of interest" description="Disordered" evidence="7">
    <location>
        <begin position="250"/>
        <end position="453"/>
    </location>
</feature>
<feature type="compositionally biased region" description="Polar residues" evidence="7">
    <location>
        <begin position="1"/>
        <end position="20"/>
    </location>
</feature>
<dbReference type="GO" id="GO:0005634">
    <property type="term" value="C:nucleus"/>
    <property type="evidence" value="ECO:0007669"/>
    <property type="project" value="UniProtKB-SubCell"/>
</dbReference>
<evidence type="ECO:0000256" key="6">
    <source>
        <dbReference type="SAM" id="Coils"/>
    </source>
</evidence>
<sequence length="585" mass="62030">MAAVASRSSNNSPHLNSRMSSPKDTKRNIVKTEENQRKESPLHNSQEAKQPSPPRTDPATTGAQAVESKGDSNSKPATTNTEPLAPPPKPTQNNPSDTPDYFGGSTSNGNGSHFSLEPNPFEQSFGNTSTETPGKTLLPPVTSLTSPASLLPGNTPGWQGSLRSGPLSPAMLTGPTAANDYFGDHFRGGFPTPNESSLRTGLTPGGGGSMFPAPSPNSQALFNSLQSGGATPSTLDFHRTAMNARAASHANNNYSNNTSNGQTSQPQEQGNNTATETKYQPPTSQPQGQSDIFGQGDANDAANGLYMLAQANGGRNNNQQFAMPQQPTQNMSHMGNSMPQDTTPQSATRGNKSSIGSISTARGMSEGAEFSDSGNSEQNKPAPKSKGKKGSAGKNQSNGRRKADETPSKQPANKKQKGNNGIANMEPDLDDSDDGGSVKLEGENGRKMTDEEKRKNFLERNRVAALKCRQRKKQWLANLQAKVEIFSTENDALSATVTQLREEIVNLKTLLLAHKDCPVAQAQGLTGMAMNSFNGDVAAHHANPYGMAMQNAGLQQGMQGGQGGMQGQQGMQRRLDPALRSHDEM</sequence>
<feature type="compositionally biased region" description="Low complexity" evidence="7">
    <location>
        <begin position="250"/>
        <end position="260"/>
    </location>
</feature>
<evidence type="ECO:0000256" key="1">
    <source>
        <dbReference type="ARBA" id="ARBA00004123"/>
    </source>
</evidence>
<dbReference type="EMBL" id="ML991817">
    <property type="protein sequence ID" value="KAF2232293.1"/>
    <property type="molecule type" value="Genomic_DNA"/>
</dbReference>
<feature type="region of interest" description="Disordered" evidence="7">
    <location>
        <begin position="1"/>
        <end position="171"/>
    </location>
</feature>
<evidence type="ECO:0000256" key="7">
    <source>
        <dbReference type="SAM" id="MobiDB-lite"/>
    </source>
</evidence>
<feature type="region of interest" description="Disordered" evidence="7">
    <location>
        <begin position="555"/>
        <end position="585"/>
    </location>
</feature>
<keyword evidence="6" id="KW-0175">Coiled coil</keyword>
<dbReference type="Pfam" id="PF11787">
    <property type="entry name" value="Aft1_HRR"/>
    <property type="match status" value="1"/>
</dbReference>
<dbReference type="SMART" id="SM00338">
    <property type="entry name" value="BRLZ"/>
    <property type="match status" value="1"/>
</dbReference>
<feature type="compositionally biased region" description="Polar residues" evidence="7">
    <location>
        <begin position="104"/>
        <end position="113"/>
    </location>
</feature>
<protein>
    <recommendedName>
        <fullName evidence="8">BZIP domain-containing protein</fullName>
    </recommendedName>
</protein>
<feature type="coiled-coil region" evidence="6">
    <location>
        <begin position="476"/>
        <end position="510"/>
    </location>
</feature>
<dbReference type="OrthoDB" id="295274at2759"/>
<feature type="compositionally biased region" description="Gly residues" evidence="7">
    <location>
        <begin position="558"/>
        <end position="567"/>
    </location>
</feature>
<evidence type="ECO:0000256" key="2">
    <source>
        <dbReference type="ARBA" id="ARBA00023015"/>
    </source>
</evidence>
<keyword evidence="3" id="KW-0238">DNA-binding</keyword>
<evidence type="ECO:0000256" key="5">
    <source>
        <dbReference type="ARBA" id="ARBA00023242"/>
    </source>
</evidence>
<gene>
    <name evidence="9" type="ORF">EV356DRAFT_517592</name>
</gene>
<feature type="compositionally biased region" description="Polar residues" evidence="7">
    <location>
        <begin position="261"/>
        <end position="292"/>
    </location>
</feature>
<dbReference type="InterPro" id="IPR051027">
    <property type="entry name" value="bZIP_transcription_factors"/>
</dbReference>